<feature type="transmembrane region" description="Helical" evidence="3">
    <location>
        <begin position="165"/>
        <end position="186"/>
    </location>
</feature>
<dbReference type="InterPro" id="IPR000045">
    <property type="entry name" value="Prepilin_IV_endopep_pep"/>
</dbReference>
<keyword evidence="3" id="KW-0812">Transmembrane</keyword>
<name>A0A7Y6I4T0_9ACTN</name>
<feature type="compositionally biased region" description="Low complexity" evidence="2">
    <location>
        <begin position="67"/>
        <end position="76"/>
    </location>
</feature>
<comment type="similarity">
    <text evidence="1">Belongs to the peptidase A24 family.</text>
</comment>
<keyword evidence="3" id="KW-1133">Transmembrane helix</keyword>
<protein>
    <submittedName>
        <fullName evidence="5">Prepilin peptidase</fullName>
    </submittedName>
</protein>
<dbReference type="PANTHER" id="PTHR30487:SF0">
    <property type="entry name" value="PREPILIN LEADER PEPTIDASE_N-METHYLTRANSFERASE-RELATED"/>
    <property type="match status" value="1"/>
</dbReference>
<dbReference type="GO" id="GO:0006465">
    <property type="term" value="P:signal peptide processing"/>
    <property type="evidence" value="ECO:0007669"/>
    <property type="project" value="TreeGrafter"/>
</dbReference>
<dbReference type="GO" id="GO:0004190">
    <property type="term" value="F:aspartic-type endopeptidase activity"/>
    <property type="evidence" value="ECO:0007669"/>
    <property type="project" value="InterPro"/>
</dbReference>
<evidence type="ECO:0000256" key="2">
    <source>
        <dbReference type="SAM" id="MobiDB-lite"/>
    </source>
</evidence>
<dbReference type="EMBL" id="JABWGN010000002">
    <property type="protein sequence ID" value="NUW31073.1"/>
    <property type="molecule type" value="Genomic_DNA"/>
</dbReference>
<evidence type="ECO:0000313" key="6">
    <source>
        <dbReference type="Proteomes" id="UP000586042"/>
    </source>
</evidence>
<dbReference type="Pfam" id="PF01478">
    <property type="entry name" value="Peptidase_A24"/>
    <property type="match status" value="1"/>
</dbReference>
<comment type="caution">
    <text evidence="5">The sequence shown here is derived from an EMBL/GenBank/DDBJ whole genome shotgun (WGS) entry which is preliminary data.</text>
</comment>
<dbReference type="RefSeq" id="WP_175588485.1">
    <property type="nucleotide sequence ID" value="NZ_JABWGN010000002.1"/>
</dbReference>
<dbReference type="Proteomes" id="UP000586042">
    <property type="component" value="Unassembled WGS sequence"/>
</dbReference>
<evidence type="ECO:0000256" key="3">
    <source>
        <dbReference type="SAM" id="Phobius"/>
    </source>
</evidence>
<evidence type="ECO:0000313" key="5">
    <source>
        <dbReference type="EMBL" id="NUW31073.1"/>
    </source>
</evidence>
<proteinExistence type="inferred from homology"/>
<accession>A0A7Y6I4T0</accession>
<dbReference type="PANTHER" id="PTHR30487">
    <property type="entry name" value="TYPE 4 PREPILIN-LIKE PROTEINS LEADER PEPTIDE-PROCESSING ENZYME"/>
    <property type="match status" value="1"/>
</dbReference>
<sequence length="257" mass="26632">MAGVVALAALVGLLAGPYVRTLASGFGPAPDATPPDTRITPTDAHDTPPDAQIAPPDTRTTPADNRTTPPDVTPPDTRAEARRAFARTLRTRPLPAWPPYLEVVTAAVAALVTWRAGLPYLCLAPVGTALAVIDWRTSRLPDAITLPSYPLLALCLLPTGELPRALLGAAALAAVYGALWLARPAAMGFGDVKLAGLIGMAAAARGWEAWVVAAVAGQLLAALYALALLLTRRASRDTQFPLGPFMLLGALAAVCLA</sequence>
<dbReference type="InterPro" id="IPR050882">
    <property type="entry name" value="Prepilin_peptidase/N-MTase"/>
</dbReference>
<dbReference type="AlphaFoldDB" id="A0A7Y6I4T0"/>
<gene>
    <name evidence="5" type="ORF">HTZ77_06515</name>
</gene>
<feature type="domain" description="Prepilin type IV endopeptidase peptidase" evidence="4">
    <location>
        <begin position="124"/>
        <end position="226"/>
    </location>
</feature>
<organism evidence="5 6">
    <name type="scientific">Nonomuraea montanisoli</name>
    <dbReference type="NCBI Taxonomy" id="2741721"/>
    <lineage>
        <taxon>Bacteria</taxon>
        <taxon>Bacillati</taxon>
        <taxon>Actinomycetota</taxon>
        <taxon>Actinomycetes</taxon>
        <taxon>Streptosporangiales</taxon>
        <taxon>Streptosporangiaceae</taxon>
        <taxon>Nonomuraea</taxon>
    </lineage>
</organism>
<dbReference type="Gene3D" id="1.20.120.1220">
    <property type="match status" value="1"/>
</dbReference>
<keyword evidence="6" id="KW-1185">Reference proteome</keyword>
<feature type="transmembrane region" description="Helical" evidence="3">
    <location>
        <begin position="207"/>
        <end position="227"/>
    </location>
</feature>
<keyword evidence="3" id="KW-0472">Membrane</keyword>
<evidence type="ECO:0000259" key="4">
    <source>
        <dbReference type="Pfam" id="PF01478"/>
    </source>
</evidence>
<evidence type="ECO:0000256" key="1">
    <source>
        <dbReference type="ARBA" id="ARBA00005801"/>
    </source>
</evidence>
<reference evidence="5 6" key="1">
    <citation type="submission" date="2020-06" db="EMBL/GenBank/DDBJ databases">
        <title>Nonomuraea sp. SMC257, a novel actinomycete isolated from soil.</title>
        <authorList>
            <person name="Chanama M."/>
        </authorList>
    </citation>
    <scope>NUCLEOTIDE SEQUENCE [LARGE SCALE GENOMIC DNA]</scope>
    <source>
        <strain evidence="5 6">SMC257</strain>
    </source>
</reference>
<dbReference type="GO" id="GO:0005886">
    <property type="term" value="C:plasma membrane"/>
    <property type="evidence" value="ECO:0007669"/>
    <property type="project" value="TreeGrafter"/>
</dbReference>
<feature type="region of interest" description="Disordered" evidence="2">
    <location>
        <begin position="27"/>
        <end position="77"/>
    </location>
</feature>